<gene>
    <name evidence="2" type="ORF">ZHAS_00006750</name>
</gene>
<reference evidence="3" key="2">
    <citation type="submission" date="2020-05" db="UniProtKB">
        <authorList>
            <consortium name="EnsemblMetazoa"/>
        </authorList>
    </citation>
    <scope>IDENTIFICATION</scope>
</reference>
<evidence type="ECO:0000313" key="3">
    <source>
        <dbReference type="EnsemblMetazoa" id="ASIC006750-PA"/>
    </source>
</evidence>
<feature type="region of interest" description="Disordered" evidence="1">
    <location>
        <begin position="1"/>
        <end position="113"/>
    </location>
</feature>
<reference evidence="2 4" key="1">
    <citation type="journal article" date="2014" name="BMC Genomics">
        <title>Genome sequence of Anopheles sinensis provides insight into genetics basis of mosquito competence for malaria parasites.</title>
        <authorList>
            <person name="Zhou D."/>
            <person name="Zhang D."/>
            <person name="Ding G."/>
            <person name="Shi L."/>
            <person name="Hou Q."/>
            <person name="Ye Y."/>
            <person name="Xu Y."/>
            <person name="Zhou H."/>
            <person name="Xiong C."/>
            <person name="Li S."/>
            <person name="Yu J."/>
            <person name="Hong S."/>
            <person name="Yu X."/>
            <person name="Zou P."/>
            <person name="Chen C."/>
            <person name="Chang X."/>
            <person name="Wang W."/>
            <person name="Lv Y."/>
            <person name="Sun Y."/>
            <person name="Ma L."/>
            <person name="Shen B."/>
            <person name="Zhu C."/>
        </authorList>
    </citation>
    <scope>NUCLEOTIDE SEQUENCE [LARGE SCALE GENOMIC DNA]</scope>
</reference>
<protein>
    <submittedName>
        <fullName evidence="2 3">Adenine specific DNA methylase Mod</fullName>
    </submittedName>
</protein>
<dbReference type="GO" id="GO:0032259">
    <property type="term" value="P:methylation"/>
    <property type="evidence" value="ECO:0007669"/>
    <property type="project" value="UniProtKB-KW"/>
</dbReference>
<evidence type="ECO:0000313" key="2">
    <source>
        <dbReference type="EMBL" id="KFB39039.1"/>
    </source>
</evidence>
<keyword evidence="2" id="KW-0489">Methyltransferase</keyword>
<dbReference type="GO" id="GO:0008168">
    <property type="term" value="F:methyltransferase activity"/>
    <property type="evidence" value="ECO:0007669"/>
    <property type="project" value="UniProtKB-KW"/>
</dbReference>
<evidence type="ECO:0000256" key="1">
    <source>
        <dbReference type="SAM" id="MobiDB-lite"/>
    </source>
</evidence>
<feature type="compositionally biased region" description="Basic and acidic residues" evidence="1">
    <location>
        <begin position="56"/>
        <end position="70"/>
    </location>
</feature>
<dbReference type="EnsemblMetazoa" id="ASIC006750-RA">
    <property type="protein sequence ID" value="ASIC006750-PA"/>
    <property type="gene ID" value="ASIC006750"/>
</dbReference>
<dbReference type="VEuPathDB" id="VectorBase:ASIC006750"/>
<dbReference type="AlphaFoldDB" id="A0A084VM45"/>
<name>A0A084VM45_ANOSI</name>
<dbReference type="Proteomes" id="UP000030765">
    <property type="component" value="Unassembled WGS sequence"/>
</dbReference>
<keyword evidence="4" id="KW-1185">Reference proteome</keyword>
<organism evidence="2">
    <name type="scientific">Anopheles sinensis</name>
    <name type="common">Mosquito</name>
    <dbReference type="NCBI Taxonomy" id="74873"/>
    <lineage>
        <taxon>Eukaryota</taxon>
        <taxon>Metazoa</taxon>
        <taxon>Ecdysozoa</taxon>
        <taxon>Arthropoda</taxon>
        <taxon>Hexapoda</taxon>
        <taxon>Insecta</taxon>
        <taxon>Pterygota</taxon>
        <taxon>Neoptera</taxon>
        <taxon>Endopterygota</taxon>
        <taxon>Diptera</taxon>
        <taxon>Nematocera</taxon>
        <taxon>Culicoidea</taxon>
        <taxon>Culicidae</taxon>
        <taxon>Anophelinae</taxon>
        <taxon>Anopheles</taxon>
    </lineage>
</organism>
<dbReference type="EMBL" id="ATLV01014577">
    <property type="status" value="NOT_ANNOTATED_CDS"/>
    <property type="molecule type" value="Genomic_DNA"/>
</dbReference>
<proteinExistence type="predicted"/>
<dbReference type="EMBL" id="KE524975">
    <property type="protein sequence ID" value="KFB39039.1"/>
    <property type="molecule type" value="Genomic_DNA"/>
</dbReference>
<feature type="compositionally biased region" description="Low complexity" evidence="1">
    <location>
        <begin position="1"/>
        <end position="24"/>
    </location>
</feature>
<sequence>MRASKYYKPLSSSSKSNEPNLSSPHTNFRDRFSTAGATVKSKRITEDAFPPKQKSQGRERGREKLHDGEVQFHQPRALTEGKRISQRPGGKNEQPIFAGRTGDFPDGMGKQTV</sequence>
<accession>A0A084VM45</accession>
<evidence type="ECO:0000313" key="4">
    <source>
        <dbReference type="Proteomes" id="UP000030765"/>
    </source>
</evidence>
<keyword evidence="2" id="KW-0808">Transferase</keyword>